<dbReference type="EMBL" id="JAGQHS010000013">
    <property type="protein sequence ID" value="MCA9754987.1"/>
    <property type="molecule type" value="Genomic_DNA"/>
</dbReference>
<comment type="caution">
    <text evidence="4">The sequence shown here is derived from an EMBL/GenBank/DDBJ whole genome shotgun (WGS) entry which is preliminary data.</text>
</comment>
<reference evidence="4" key="1">
    <citation type="submission" date="2020-04" db="EMBL/GenBank/DDBJ databases">
        <authorList>
            <person name="Zhang T."/>
        </authorList>
    </citation>
    <scope>NUCLEOTIDE SEQUENCE</scope>
    <source>
        <strain evidence="4">HKST-UBA02</strain>
    </source>
</reference>
<dbReference type="Proteomes" id="UP000739538">
    <property type="component" value="Unassembled WGS sequence"/>
</dbReference>
<proteinExistence type="predicted"/>
<feature type="domain" description="Butirosin biosynthesis protein H N-terminal" evidence="2">
    <location>
        <begin position="61"/>
        <end position="177"/>
    </location>
</feature>
<dbReference type="InterPro" id="IPR026935">
    <property type="entry name" value="BtrH_N"/>
</dbReference>
<organism evidence="4 5">
    <name type="scientific">Eiseniibacteriota bacterium</name>
    <dbReference type="NCBI Taxonomy" id="2212470"/>
    <lineage>
        <taxon>Bacteria</taxon>
        <taxon>Candidatus Eiseniibacteriota</taxon>
    </lineage>
</organism>
<dbReference type="Pfam" id="PF14399">
    <property type="entry name" value="BtrH_N"/>
    <property type="match status" value="1"/>
</dbReference>
<name>A0A956SC08_UNCEI</name>
<evidence type="ECO:0000313" key="4">
    <source>
        <dbReference type="EMBL" id="MCA9754987.1"/>
    </source>
</evidence>
<evidence type="ECO:0000313" key="5">
    <source>
        <dbReference type="Proteomes" id="UP000739538"/>
    </source>
</evidence>
<gene>
    <name evidence="4" type="ORF">KDA27_04225</name>
</gene>
<evidence type="ECO:0000259" key="3">
    <source>
        <dbReference type="Pfam" id="PF16169"/>
    </source>
</evidence>
<evidence type="ECO:0000256" key="1">
    <source>
        <dbReference type="SAM" id="MobiDB-lite"/>
    </source>
</evidence>
<reference evidence="4" key="2">
    <citation type="journal article" date="2021" name="Microbiome">
        <title>Successional dynamics and alternative stable states in a saline activated sludge microbial community over 9 years.</title>
        <authorList>
            <person name="Wang Y."/>
            <person name="Ye J."/>
            <person name="Ju F."/>
            <person name="Liu L."/>
            <person name="Boyd J.A."/>
            <person name="Deng Y."/>
            <person name="Parks D.H."/>
            <person name="Jiang X."/>
            <person name="Yin X."/>
            <person name="Woodcroft B.J."/>
            <person name="Tyson G.W."/>
            <person name="Hugenholtz P."/>
            <person name="Polz M.F."/>
            <person name="Zhang T."/>
        </authorList>
    </citation>
    <scope>NUCLEOTIDE SEQUENCE</scope>
    <source>
        <strain evidence="4">HKST-UBA02</strain>
    </source>
</reference>
<protein>
    <submittedName>
        <fullName evidence="4">DUF4872 domain-containing protein</fullName>
    </submittedName>
</protein>
<feature type="region of interest" description="Disordered" evidence="1">
    <location>
        <begin position="33"/>
        <end position="53"/>
    </location>
</feature>
<dbReference type="Pfam" id="PF16169">
    <property type="entry name" value="DUF4872"/>
    <property type="match status" value="1"/>
</dbReference>
<dbReference type="AlphaFoldDB" id="A0A956SC08"/>
<dbReference type="InterPro" id="IPR032369">
    <property type="entry name" value="DUF4872"/>
</dbReference>
<evidence type="ECO:0000259" key="2">
    <source>
        <dbReference type="Pfam" id="PF14399"/>
    </source>
</evidence>
<sequence>MTRQSHLKKQIRARMEKTGERYSTARAHVLGSFDPTTTDAASKPAPGMHNSYLPGVRRDTTAATNLLRSIGVRNPHGDTPLSEAMFTGIAGGVGFLYIVFEYPNMPPLLSVLMRYDTAADQFAITGLRRLGLGLEVSETTSAAKAQKTLDAALSEGRPALCVVDLASLGGATLPGTMAGMAPTVVVVTERNGDDYDVDLGLGGPFRMTAPELARARASYKQAKHRMAVATRPEEVVDLAIVVDEAIAATIDRYENAPYKGFASNFGFAGMRKWVRLLTDPKDKKGWPTIFPEGERACVALRRTYQGLEYEMTPPAGGRGMYAAFLREAAALTGHAPYASAAEAYDQAASAWTRVSTFIAECDVPEVATGCEMLDAYAELLDEQAGLAQAQKAADRVTESTRGGTLPKAKALEIYAALAGHVEAAIEAEEEAVRTLRAARAGR</sequence>
<accession>A0A956SC08</accession>
<feature type="domain" description="DUF4872" evidence="3">
    <location>
        <begin position="211"/>
        <end position="366"/>
    </location>
</feature>